<dbReference type="Proteomes" id="UP000306317">
    <property type="component" value="Unassembled WGS sequence"/>
</dbReference>
<evidence type="ECO:0000313" key="3">
    <source>
        <dbReference type="Proteomes" id="UP000306317"/>
    </source>
</evidence>
<dbReference type="EMBL" id="MWIO01000078">
    <property type="protein sequence ID" value="THD04374.1"/>
    <property type="molecule type" value="Genomic_DNA"/>
</dbReference>
<keyword evidence="3" id="KW-1185">Reference proteome</keyword>
<comment type="caution">
    <text evidence="2">The sequence shown here is derived from an EMBL/GenBank/DDBJ whole genome shotgun (WGS) entry which is preliminary data.</text>
</comment>
<name>A0A4S3K9A2_9GAMM</name>
<reference evidence="2 3" key="1">
    <citation type="submission" date="2017-02" db="EMBL/GenBank/DDBJ databases">
        <title>Whole genome sequencing of Rhodanobacter lindaniclasticus DSM 17932.</title>
        <authorList>
            <person name="Kumar S."/>
            <person name="Patil P."/>
            <person name="Patil P.B."/>
        </authorList>
    </citation>
    <scope>NUCLEOTIDE SEQUENCE [LARGE SCALE GENOMIC DNA]</scope>
    <source>
        <strain evidence="2 3">DSM 17932</strain>
    </source>
</reference>
<dbReference type="Pfam" id="PF05545">
    <property type="entry name" value="FixQ"/>
    <property type="match status" value="1"/>
</dbReference>
<dbReference type="AlphaFoldDB" id="A0A4S3K9A2"/>
<organism evidence="2 3">
    <name type="scientific">Rhodanobacter lindaniclasticus</name>
    <dbReference type="NCBI Taxonomy" id="75310"/>
    <lineage>
        <taxon>Bacteria</taxon>
        <taxon>Pseudomonadati</taxon>
        <taxon>Pseudomonadota</taxon>
        <taxon>Gammaproteobacteria</taxon>
        <taxon>Lysobacterales</taxon>
        <taxon>Rhodanobacteraceae</taxon>
        <taxon>Rhodanobacter</taxon>
    </lineage>
</organism>
<accession>A0A4S3K9A2</accession>
<keyword evidence="1" id="KW-1133">Transmembrane helix</keyword>
<feature type="transmembrane region" description="Helical" evidence="1">
    <location>
        <begin position="6"/>
        <end position="28"/>
    </location>
</feature>
<evidence type="ECO:0000256" key="1">
    <source>
        <dbReference type="SAM" id="Phobius"/>
    </source>
</evidence>
<sequence length="61" mass="7191">MSPVWGHVAGVFIILMLVTFIGIWVWAWRKRHQVTFDRMARLPLEQDEQPDSDVDAKEDRP</sequence>
<proteinExistence type="predicted"/>
<keyword evidence="1" id="KW-0472">Membrane</keyword>
<protein>
    <submittedName>
        <fullName evidence="2">Cytochrome-c oxidase</fullName>
    </submittedName>
</protein>
<dbReference type="InterPro" id="IPR008621">
    <property type="entry name" value="Cbb3-typ_cyt_oxidase_comp"/>
</dbReference>
<evidence type="ECO:0000313" key="2">
    <source>
        <dbReference type="EMBL" id="THD04374.1"/>
    </source>
</evidence>
<keyword evidence="1" id="KW-0812">Transmembrane</keyword>
<gene>
    <name evidence="2" type="ORF">B1991_17585</name>
</gene>